<feature type="compositionally biased region" description="Basic and acidic residues" evidence="4">
    <location>
        <begin position="130"/>
        <end position="154"/>
    </location>
</feature>
<dbReference type="InterPro" id="IPR050492">
    <property type="entry name" value="Bact_metal-bind_prot9"/>
</dbReference>
<feature type="chain" id="PRO_5045779115" evidence="5">
    <location>
        <begin position="26"/>
        <end position="322"/>
    </location>
</feature>
<evidence type="ECO:0000256" key="1">
    <source>
        <dbReference type="ARBA" id="ARBA00011028"/>
    </source>
</evidence>
<dbReference type="SUPFAM" id="SSF53807">
    <property type="entry name" value="Helical backbone' metal receptor"/>
    <property type="match status" value="1"/>
</dbReference>
<evidence type="ECO:0000256" key="3">
    <source>
        <dbReference type="ARBA" id="ARBA00022729"/>
    </source>
</evidence>
<evidence type="ECO:0000256" key="4">
    <source>
        <dbReference type="SAM" id="MobiDB-lite"/>
    </source>
</evidence>
<dbReference type="Gene3D" id="3.40.50.1980">
    <property type="entry name" value="Nitrogenase molybdenum iron protein domain"/>
    <property type="match status" value="2"/>
</dbReference>
<name>A0ABY5L332_9CELL</name>
<dbReference type="Proteomes" id="UP001316189">
    <property type="component" value="Chromosome"/>
</dbReference>
<evidence type="ECO:0000313" key="7">
    <source>
        <dbReference type="Proteomes" id="UP001316189"/>
    </source>
</evidence>
<evidence type="ECO:0000313" key="6">
    <source>
        <dbReference type="EMBL" id="UUI76453.1"/>
    </source>
</evidence>
<comment type="similarity">
    <text evidence="1">Belongs to the bacterial solute-binding protein 9 family.</text>
</comment>
<gene>
    <name evidence="6" type="ORF">NP064_06045</name>
</gene>
<dbReference type="Pfam" id="PF01297">
    <property type="entry name" value="ZnuA"/>
    <property type="match status" value="1"/>
</dbReference>
<dbReference type="PROSITE" id="PS51257">
    <property type="entry name" value="PROKAR_LIPOPROTEIN"/>
    <property type="match status" value="1"/>
</dbReference>
<feature type="signal peptide" evidence="5">
    <location>
        <begin position="1"/>
        <end position="25"/>
    </location>
</feature>
<keyword evidence="3 5" id="KW-0732">Signal</keyword>
<reference evidence="6 7" key="1">
    <citation type="submission" date="2022-07" db="EMBL/GenBank/DDBJ databases">
        <title>Novel species in genus cellulomonas.</title>
        <authorList>
            <person name="Ye L."/>
        </authorList>
    </citation>
    <scope>NUCLEOTIDE SEQUENCE [LARGE SCALE GENOMIC DNA]</scope>
    <source>
        <strain evidence="7">zg-Y338</strain>
    </source>
</reference>
<dbReference type="PANTHER" id="PTHR42953:SF3">
    <property type="entry name" value="HIGH-AFFINITY ZINC UPTAKE SYSTEM PROTEIN ZNUA"/>
    <property type="match status" value="1"/>
</dbReference>
<dbReference type="PANTHER" id="PTHR42953">
    <property type="entry name" value="HIGH-AFFINITY ZINC UPTAKE SYSTEM PROTEIN ZNUA-RELATED"/>
    <property type="match status" value="1"/>
</dbReference>
<dbReference type="InterPro" id="IPR006127">
    <property type="entry name" value="ZnuA-like"/>
</dbReference>
<proteinExistence type="inferred from homology"/>
<dbReference type="RefSeq" id="WP_227568723.1">
    <property type="nucleotide sequence ID" value="NZ_CP101988.1"/>
</dbReference>
<accession>A0ABY5L332</accession>
<evidence type="ECO:0000256" key="5">
    <source>
        <dbReference type="SAM" id="SignalP"/>
    </source>
</evidence>
<evidence type="ECO:0000256" key="2">
    <source>
        <dbReference type="ARBA" id="ARBA00022448"/>
    </source>
</evidence>
<dbReference type="EMBL" id="CP101988">
    <property type="protein sequence ID" value="UUI76453.1"/>
    <property type="molecule type" value="Genomic_DNA"/>
</dbReference>
<feature type="region of interest" description="Disordered" evidence="4">
    <location>
        <begin position="125"/>
        <end position="154"/>
    </location>
</feature>
<protein>
    <submittedName>
        <fullName evidence="6">Metal ABC transporter substrate-binding protein</fullName>
    </submittedName>
</protein>
<organism evidence="6 7">
    <name type="scientific">Cellulomonas chengniuliangii</name>
    <dbReference type="NCBI Taxonomy" id="2968084"/>
    <lineage>
        <taxon>Bacteria</taxon>
        <taxon>Bacillati</taxon>
        <taxon>Actinomycetota</taxon>
        <taxon>Actinomycetes</taxon>
        <taxon>Micrococcales</taxon>
        <taxon>Cellulomonadaceae</taxon>
        <taxon>Cellulomonas</taxon>
    </lineage>
</organism>
<keyword evidence="2" id="KW-0813">Transport</keyword>
<sequence>MLSRRGLLAPTCGLTLAALALTGCAGPEGSDGRLSVSASFYPLQFVAQEVGGDRVDVSSLTPPGAEPHDLELSPSQVSSLRSADLVVYLSGFQPSVDEAVESAGPAHVVDAADATTLVPFSEENVEEVDEHGHEAHAGEDEHDHAHDGHDHGDLDPHFWLDPTLLAPVAQAVAAQLSELDPDGAAEFEANAAALASRLGELDTAFEEGLAACERRVFVTTHTAFGYLADRYGLEEVGISGVDPEAEPSPARLVEIHDVVEREGVTTIFFEALVSPKVAQTLATDLGIESAVLDPLEGVSGSQTYFSVAEDNLQALQTALGCS</sequence>
<keyword evidence="7" id="KW-1185">Reference proteome</keyword>